<evidence type="ECO:0000256" key="9">
    <source>
        <dbReference type="SAM" id="Phobius"/>
    </source>
</evidence>
<dbReference type="CDD" id="cd11386">
    <property type="entry name" value="MCP_signal"/>
    <property type="match status" value="1"/>
</dbReference>
<sequence length="540" mass="57976">MLQSLRGQLLTLIAGGLIAAIVIALLCFSLLAGDVRAYRTLLDEEVAAATLADEANLNFKIQVQEWKNVLLRGADSSAMDKYWGAFQKQEAEVQRSLEALSSTLRNYPKLASQAQALKREHASMGQAYRQGQQAFVQANFDAAAGDAAVKGIDRATSDQLSAIVSELHQQVATSAASISQQSRKTNWIGSLALILGCALVGMVSLWLINRRVIDPTRDLIEHIHDLSEGRFSQTLTLERSDELGRLAQAAEKLRLFLSDTAESLNNSSRSLSENSQVLSRIAQQMRHGTEEQFSRTDQVATAMQEMSATAQEVARHASDAAGAAEKANGAAQQGDSVMRATISTITSMSDEISHTAQVVSALESDSERVGKVLEVIRGIAEQTNLLALNAAIEAARAGEAGRGFAVVADEVRTLAQRTAESTAEIQQIIESVQNGAVNAVKAIESGQTRTTEGVTQVNQAGQQLKQISQAIGAILDMNRQISTAAHEQTSVAEEIARSLEEITAIGQSNMGHVEDTHESSLGLSRLSQQLQQLTHRLSAG</sequence>
<reference evidence="12 13" key="1">
    <citation type="submission" date="2016-10" db="EMBL/GenBank/DDBJ databases">
        <authorList>
            <person name="de Groot N.N."/>
        </authorList>
    </citation>
    <scope>NUCLEOTIDE SEQUENCE [LARGE SCALE GENOMIC DNA]</scope>
    <source>
        <strain evidence="12 13">JCM 19513</strain>
    </source>
</reference>
<gene>
    <name evidence="12" type="ORF">SAMN05216214_106101</name>
</gene>
<feature type="domain" description="Methyl-accepting transducer" evidence="10">
    <location>
        <begin position="267"/>
        <end position="503"/>
    </location>
</feature>
<dbReference type="PROSITE" id="PS50111">
    <property type="entry name" value="CHEMOTAXIS_TRANSDUC_2"/>
    <property type="match status" value="1"/>
</dbReference>
<proteinExistence type="inferred from homology"/>
<organism evidence="12 13">
    <name type="scientific">Atopomonas hussainii</name>
    <dbReference type="NCBI Taxonomy" id="1429083"/>
    <lineage>
        <taxon>Bacteria</taxon>
        <taxon>Pseudomonadati</taxon>
        <taxon>Pseudomonadota</taxon>
        <taxon>Gammaproteobacteria</taxon>
        <taxon>Pseudomonadales</taxon>
        <taxon>Pseudomonadaceae</taxon>
        <taxon>Atopomonas</taxon>
    </lineage>
</organism>
<dbReference type="PANTHER" id="PTHR32089">
    <property type="entry name" value="METHYL-ACCEPTING CHEMOTAXIS PROTEIN MCPB"/>
    <property type="match status" value="1"/>
</dbReference>
<evidence type="ECO:0000256" key="8">
    <source>
        <dbReference type="PROSITE-ProRule" id="PRU00284"/>
    </source>
</evidence>
<dbReference type="InterPro" id="IPR004089">
    <property type="entry name" value="MCPsignal_dom"/>
</dbReference>
<evidence type="ECO:0000259" key="10">
    <source>
        <dbReference type="PROSITE" id="PS50111"/>
    </source>
</evidence>
<dbReference type="PROSITE" id="PS50885">
    <property type="entry name" value="HAMP"/>
    <property type="match status" value="1"/>
</dbReference>
<dbReference type="FunFam" id="1.10.287.950:FF:000001">
    <property type="entry name" value="Methyl-accepting chemotaxis sensory transducer"/>
    <property type="match status" value="1"/>
</dbReference>
<dbReference type="SUPFAM" id="SSF58104">
    <property type="entry name" value="Methyl-accepting chemotaxis protein (MCP) signaling domain"/>
    <property type="match status" value="1"/>
</dbReference>
<dbReference type="SMART" id="SM00304">
    <property type="entry name" value="HAMP"/>
    <property type="match status" value="1"/>
</dbReference>
<feature type="transmembrane region" description="Helical" evidence="9">
    <location>
        <begin position="12"/>
        <end position="32"/>
    </location>
</feature>
<evidence type="ECO:0000256" key="7">
    <source>
        <dbReference type="ARBA" id="ARBA00029447"/>
    </source>
</evidence>
<evidence type="ECO:0000256" key="5">
    <source>
        <dbReference type="ARBA" id="ARBA00023136"/>
    </source>
</evidence>
<keyword evidence="2" id="KW-0145">Chemotaxis</keyword>
<dbReference type="InterPro" id="IPR003660">
    <property type="entry name" value="HAMP_dom"/>
</dbReference>
<evidence type="ECO:0000256" key="4">
    <source>
        <dbReference type="ARBA" id="ARBA00022989"/>
    </source>
</evidence>
<keyword evidence="4 9" id="KW-1133">Transmembrane helix</keyword>
<protein>
    <submittedName>
        <fullName evidence="12">Methyl-accepting chemotaxis protein</fullName>
    </submittedName>
</protein>
<evidence type="ECO:0000256" key="1">
    <source>
        <dbReference type="ARBA" id="ARBA00004141"/>
    </source>
</evidence>
<keyword evidence="5 9" id="KW-0472">Membrane</keyword>
<dbReference type="RefSeq" id="WP_074866870.1">
    <property type="nucleotide sequence ID" value="NZ_FOAS01000006.1"/>
</dbReference>
<dbReference type="PRINTS" id="PR00260">
    <property type="entry name" value="CHEMTRNSDUCR"/>
</dbReference>
<dbReference type="InterPro" id="IPR004090">
    <property type="entry name" value="Chemotax_Me-accpt_rcpt"/>
</dbReference>
<evidence type="ECO:0000256" key="2">
    <source>
        <dbReference type="ARBA" id="ARBA00022500"/>
    </source>
</evidence>
<keyword evidence="13" id="KW-1185">Reference proteome</keyword>
<dbReference type="Pfam" id="PF00672">
    <property type="entry name" value="HAMP"/>
    <property type="match status" value="1"/>
</dbReference>
<dbReference type="Pfam" id="PF00015">
    <property type="entry name" value="MCPsignal"/>
    <property type="match status" value="1"/>
</dbReference>
<feature type="domain" description="HAMP" evidence="11">
    <location>
        <begin position="210"/>
        <end position="262"/>
    </location>
</feature>
<feature type="transmembrane region" description="Helical" evidence="9">
    <location>
        <begin position="187"/>
        <end position="208"/>
    </location>
</feature>
<evidence type="ECO:0000256" key="6">
    <source>
        <dbReference type="ARBA" id="ARBA00023224"/>
    </source>
</evidence>
<comment type="subcellular location">
    <subcellularLocation>
        <location evidence="1">Membrane</location>
        <topology evidence="1">Multi-pass membrane protein</topology>
    </subcellularLocation>
</comment>
<dbReference type="SMART" id="SM00283">
    <property type="entry name" value="MA"/>
    <property type="match status" value="1"/>
</dbReference>
<dbReference type="Proteomes" id="UP000185766">
    <property type="component" value="Unassembled WGS sequence"/>
</dbReference>
<name>A0A1H7KYH8_9GAMM</name>
<keyword evidence="3 9" id="KW-0812">Transmembrane</keyword>
<evidence type="ECO:0000313" key="13">
    <source>
        <dbReference type="Proteomes" id="UP000185766"/>
    </source>
</evidence>
<evidence type="ECO:0000256" key="3">
    <source>
        <dbReference type="ARBA" id="ARBA00022692"/>
    </source>
</evidence>
<dbReference type="AlphaFoldDB" id="A0A1H7KYH8"/>
<dbReference type="GO" id="GO:0007165">
    <property type="term" value="P:signal transduction"/>
    <property type="evidence" value="ECO:0007669"/>
    <property type="project" value="UniProtKB-KW"/>
</dbReference>
<dbReference type="GO" id="GO:0004888">
    <property type="term" value="F:transmembrane signaling receptor activity"/>
    <property type="evidence" value="ECO:0007669"/>
    <property type="project" value="InterPro"/>
</dbReference>
<dbReference type="EMBL" id="FOAS01000006">
    <property type="protein sequence ID" value="SEK91037.1"/>
    <property type="molecule type" value="Genomic_DNA"/>
</dbReference>
<dbReference type="GO" id="GO:0016020">
    <property type="term" value="C:membrane"/>
    <property type="evidence" value="ECO:0007669"/>
    <property type="project" value="UniProtKB-SubCell"/>
</dbReference>
<keyword evidence="6 8" id="KW-0807">Transducer</keyword>
<dbReference type="Gene3D" id="1.10.287.950">
    <property type="entry name" value="Methyl-accepting chemotaxis protein"/>
    <property type="match status" value="1"/>
</dbReference>
<evidence type="ECO:0000259" key="11">
    <source>
        <dbReference type="PROSITE" id="PS50885"/>
    </source>
</evidence>
<dbReference type="GO" id="GO:0006935">
    <property type="term" value="P:chemotaxis"/>
    <property type="evidence" value="ECO:0007669"/>
    <property type="project" value="UniProtKB-KW"/>
</dbReference>
<dbReference type="STRING" id="1429083.GCA_001885685_01030"/>
<comment type="similarity">
    <text evidence="7">Belongs to the methyl-accepting chemotaxis (MCP) protein family.</text>
</comment>
<dbReference type="PANTHER" id="PTHR32089:SF120">
    <property type="entry name" value="METHYL-ACCEPTING CHEMOTAXIS PROTEIN TLPQ"/>
    <property type="match status" value="1"/>
</dbReference>
<accession>A0A1H7KYH8</accession>
<dbReference type="CDD" id="cd06225">
    <property type="entry name" value="HAMP"/>
    <property type="match status" value="1"/>
</dbReference>
<evidence type="ECO:0000313" key="12">
    <source>
        <dbReference type="EMBL" id="SEK91037.1"/>
    </source>
</evidence>